<protein>
    <submittedName>
        <fullName evidence="2">Uncharacterized protein</fullName>
    </submittedName>
</protein>
<reference evidence="2 3" key="1">
    <citation type="journal article" date="2021" name="Elife">
        <title>Chloroplast acquisition without the gene transfer in kleptoplastic sea slugs, Plakobranchus ocellatus.</title>
        <authorList>
            <person name="Maeda T."/>
            <person name="Takahashi S."/>
            <person name="Yoshida T."/>
            <person name="Shimamura S."/>
            <person name="Takaki Y."/>
            <person name="Nagai Y."/>
            <person name="Toyoda A."/>
            <person name="Suzuki Y."/>
            <person name="Arimoto A."/>
            <person name="Ishii H."/>
            <person name="Satoh N."/>
            <person name="Nishiyama T."/>
            <person name="Hasebe M."/>
            <person name="Maruyama T."/>
            <person name="Minagawa J."/>
            <person name="Obokata J."/>
            <person name="Shigenobu S."/>
        </authorList>
    </citation>
    <scope>NUCLEOTIDE SEQUENCE [LARGE SCALE GENOMIC DNA]</scope>
</reference>
<dbReference type="Proteomes" id="UP000735302">
    <property type="component" value="Unassembled WGS sequence"/>
</dbReference>
<proteinExistence type="predicted"/>
<feature type="compositionally biased region" description="Basic and acidic residues" evidence="1">
    <location>
        <begin position="129"/>
        <end position="141"/>
    </location>
</feature>
<keyword evidence="3" id="KW-1185">Reference proteome</keyword>
<evidence type="ECO:0000313" key="3">
    <source>
        <dbReference type="Proteomes" id="UP000735302"/>
    </source>
</evidence>
<evidence type="ECO:0000313" key="2">
    <source>
        <dbReference type="EMBL" id="GFN82001.1"/>
    </source>
</evidence>
<gene>
    <name evidence="2" type="ORF">PoB_000850700</name>
</gene>
<organism evidence="2 3">
    <name type="scientific">Plakobranchus ocellatus</name>
    <dbReference type="NCBI Taxonomy" id="259542"/>
    <lineage>
        <taxon>Eukaryota</taxon>
        <taxon>Metazoa</taxon>
        <taxon>Spiralia</taxon>
        <taxon>Lophotrochozoa</taxon>
        <taxon>Mollusca</taxon>
        <taxon>Gastropoda</taxon>
        <taxon>Heterobranchia</taxon>
        <taxon>Euthyneura</taxon>
        <taxon>Panpulmonata</taxon>
        <taxon>Sacoglossa</taxon>
        <taxon>Placobranchoidea</taxon>
        <taxon>Plakobranchidae</taxon>
        <taxon>Plakobranchus</taxon>
    </lineage>
</organism>
<feature type="region of interest" description="Disordered" evidence="1">
    <location>
        <begin position="98"/>
        <end position="141"/>
    </location>
</feature>
<comment type="caution">
    <text evidence="2">The sequence shown here is derived from an EMBL/GenBank/DDBJ whole genome shotgun (WGS) entry which is preliminary data.</text>
</comment>
<dbReference type="AlphaFoldDB" id="A0AAV3YHV6"/>
<dbReference type="EMBL" id="BLXT01000975">
    <property type="protein sequence ID" value="GFN82001.1"/>
    <property type="molecule type" value="Genomic_DNA"/>
</dbReference>
<sequence length="141" mass="16043">MTHEQRNFPDLTHTPESLIKIPSLVQCIRSPPKVIKQCSEPRSYLVRVRSGQCVRKNRRHLKEIIPMQHILTLPTTRTTISSFDYDLQPCMPLSATFETQHSERGHKRSSNTANPYVDTVSGLGLATTTKDDHPDDTSRYG</sequence>
<accession>A0AAV3YHV6</accession>
<evidence type="ECO:0000256" key="1">
    <source>
        <dbReference type="SAM" id="MobiDB-lite"/>
    </source>
</evidence>
<name>A0AAV3YHV6_9GAST</name>